<evidence type="ECO:0000313" key="2">
    <source>
        <dbReference type="Proteomes" id="UP000177067"/>
    </source>
</evidence>
<dbReference type="AlphaFoldDB" id="A0A1F6LJ80"/>
<protein>
    <submittedName>
        <fullName evidence="1">Uncharacterized protein</fullName>
    </submittedName>
</protein>
<organism evidence="1 2">
    <name type="scientific">Candidatus Magasanikbacteria bacterium RIFCSPHIGHO2_01_FULL_33_34</name>
    <dbReference type="NCBI Taxonomy" id="1798671"/>
    <lineage>
        <taxon>Bacteria</taxon>
        <taxon>Candidatus Magasanikiibacteriota</taxon>
    </lineage>
</organism>
<name>A0A1F6LJ80_9BACT</name>
<comment type="caution">
    <text evidence="1">The sequence shown here is derived from an EMBL/GenBank/DDBJ whole genome shotgun (WGS) entry which is preliminary data.</text>
</comment>
<proteinExistence type="predicted"/>
<dbReference type="EMBL" id="MFPS01000007">
    <property type="protein sequence ID" value="OGH59462.1"/>
    <property type="molecule type" value="Genomic_DNA"/>
</dbReference>
<evidence type="ECO:0000313" key="1">
    <source>
        <dbReference type="EMBL" id="OGH59462.1"/>
    </source>
</evidence>
<accession>A0A1F6LJ80</accession>
<sequence length="176" mass="20004">MLVPRELRTLCGNIIHLNDDTVEHLRAHPEAGGLLEEAAKRTRLPYGKIFHAGEINFGQIIGQSSLVERFPDRPHTFAVRIGRDKPTHVVVGGVKLNSSLFTLVAVKRGIQWFLITGYVGANTPKEPTNFAFSRPGYNRDEFSESIQFWTKYGLVWESNVMGPYYESTWDEVLSRR</sequence>
<gene>
    <name evidence="1" type="ORF">A2725_01390</name>
</gene>
<reference evidence="1 2" key="1">
    <citation type="journal article" date="2016" name="Nat. Commun.">
        <title>Thousands of microbial genomes shed light on interconnected biogeochemical processes in an aquifer system.</title>
        <authorList>
            <person name="Anantharaman K."/>
            <person name="Brown C.T."/>
            <person name="Hug L.A."/>
            <person name="Sharon I."/>
            <person name="Castelle C.J."/>
            <person name="Probst A.J."/>
            <person name="Thomas B.C."/>
            <person name="Singh A."/>
            <person name="Wilkins M.J."/>
            <person name="Karaoz U."/>
            <person name="Brodie E.L."/>
            <person name="Williams K.H."/>
            <person name="Hubbard S.S."/>
            <person name="Banfield J.F."/>
        </authorList>
    </citation>
    <scope>NUCLEOTIDE SEQUENCE [LARGE SCALE GENOMIC DNA]</scope>
</reference>
<dbReference type="Proteomes" id="UP000177067">
    <property type="component" value="Unassembled WGS sequence"/>
</dbReference>